<dbReference type="InterPro" id="IPR006674">
    <property type="entry name" value="HD_domain"/>
</dbReference>
<protein>
    <submittedName>
        <fullName evidence="2">HDIG domain-containing protein</fullName>
    </submittedName>
</protein>
<proteinExistence type="predicted"/>
<evidence type="ECO:0000313" key="2">
    <source>
        <dbReference type="EMBL" id="SDX84627.1"/>
    </source>
</evidence>
<sequence>MSEEAVRAALPELDAIEDDDLRAGVVEAWTTAIAENDIDDLRSVPWLPPTQRELSLRDEYLIDHVRDVAAGAISLVAAFLDRRDAVLDIDTDILIAGALVHDVSKLAEFSGMEDTAVSDLLGHPYYGVHLVAQVDLPIELAHIVLSHTSRTNVEPATIEAEMIRRIDEVAAAAIRWRATDDLRTV</sequence>
<dbReference type="STRING" id="660517.SAMN04487946_10372"/>
<dbReference type="Gene3D" id="1.10.3210.10">
    <property type="entry name" value="Hypothetical protein af1432"/>
    <property type="match status" value="1"/>
</dbReference>
<dbReference type="NCBIfam" id="TIGR00277">
    <property type="entry name" value="HDIG"/>
    <property type="match status" value="1"/>
</dbReference>
<keyword evidence="3" id="KW-1185">Reference proteome</keyword>
<dbReference type="InterPro" id="IPR006675">
    <property type="entry name" value="HDIG_dom"/>
</dbReference>
<reference evidence="3" key="1">
    <citation type="submission" date="2016-10" db="EMBL/GenBank/DDBJ databases">
        <authorList>
            <person name="Varghese N."/>
            <person name="Submissions S."/>
        </authorList>
    </citation>
    <scope>NUCLEOTIDE SEQUENCE [LARGE SCALE GENOMIC DNA]</scope>
    <source>
        <strain evidence="3">CGMCC 1.10118</strain>
    </source>
</reference>
<gene>
    <name evidence="2" type="ORF">SAMN04487946_10372</name>
</gene>
<feature type="domain" description="HD" evidence="1">
    <location>
        <begin position="63"/>
        <end position="171"/>
    </location>
</feature>
<accession>A0A1H3F1C9</accession>
<dbReference type="SUPFAM" id="SSF109604">
    <property type="entry name" value="HD-domain/PDEase-like"/>
    <property type="match status" value="1"/>
</dbReference>
<organism evidence="2 3">
    <name type="scientific">Halobellus clavatus</name>
    <dbReference type="NCBI Taxonomy" id="660517"/>
    <lineage>
        <taxon>Archaea</taxon>
        <taxon>Methanobacteriati</taxon>
        <taxon>Methanobacteriota</taxon>
        <taxon>Stenosarchaea group</taxon>
        <taxon>Halobacteria</taxon>
        <taxon>Halobacteriales</taxon>
        <taxon>Haloferacaceae</taxon>
        <taxon>Halobellus</taxon>
    </lineage>
</organism>
<evidence type="ECO:0000259" key="1">
    <source>
        <dbReference type="Pfam" id="PF01966"/>
    </source>
</evidence>
<evidence type="ECO:0000313" key="3">
    <source>
        <dbReference type="Proteomes" id="UP000199170"/>
    </source>
</evidence>
<dbReference type="EMBL" id="FNPB01000003">
    <property type="protein sequence ID" value="SDX84627.1"/>
    <property type="molecule type" value="Genomic_DNA"/>
</dbReference>
<dbReference type="AlphaFoldDB" id="A0A1H3F1C9"/>
<dbReference type="OrthoDB" id="342311at2157"/>
<dbReference type="RefSeq" id="WP_089766284.1">
    <property type="nucleotide sequence ID" value="NZ_FNPB01000003.1"/>
</dbReference>
<name>A0A1H3F1C9_9EURY</name>
<dbReference type="Proteomes" id="UP000199170">
    <property type="component" value="Unassembled WGS sequence"/>
</dbReference>
<dbReference type="Pfam" id="PF01966">
    <property type="entry name" value="HD"/>
    <property type="match status" value="1"/>
</dbReference>